<evidence type="ECO:0008006" key="3">
    <source>
        <dbReference type="Google" id="ProtNLM"/>
    </source>
</evidence>
<name>A0A822YSJ4_NELNU</name>
<dbReference type="AlphaFoldDB" id="A0A822YSJ4"/>
<comment type="caution">
    <text evidence="1">The sequence shown here is derived from an EMBL/GenBank/DDBJ whole genome shotgun (WGS) entry which is preliminary data.</text>
</comment>
<gene>
    <name evidence="1" type="ORF">HUJ06_011049</name>
</gene>
<evidence type="ECO:0000313" key="1">
    <source>
        <dbReference type="EMBL" id="DAD32198.1"/>
    </source>
</evidence>
<accession>A0A822YSJ4</accession>
<dbReference type="EMBL" id="DUZY01000003">
    <property type="protein sequence ID" value="DAD32198.1"/>
    <property type="molecule type" value="Genomic_DNA"/>
</dbReference>
<protein>
    <recommendedName>
        <fullName evidence="3">Rx N-terminal domain-containing protein</fullName>
    </recommendedName>
</protein>
<dbReference type="Proteomes" id="UP000607653">
    <property type="component" value="Unassembled WGS sequence"/>
</dbReference>
<reference evidence="1 2" key="1">
    <citation type="journal article" date="2020" name="Mol. Biol. Evol.">
        <title>Distinct Expression and Methylation Patterns for Genes with Different Fates following a Single Whole-Genome Duplication in Flowering Plants.</title>
        <authorList>
            <person name="Shi T."/>
            <person name="Rahmani R.S."/>
            <person name="Gugger P.F."/>
            <person name="Wang M."/>
            <person name="Li H."/>
            <person name="Zhang Y."/>
            <person name="Li Z."/>
            <person name="Wang Q."/>
            <person name="Van de Peer Y."/>
            <person name="Marchal K."/>
            <person name="Chen J."/>
        </authorList>
    </citation>
    <scope>NUCLEOTIDE SEQUENCE [LARGE SCALE GENOMIC DNA]</scope>
    <source>
        <tissue evidence="1">Leaf</tissue>
    </source>
</reference>
<sequence length="205" mass="24021">MATGADVVVSPLIGALLDKLDSGVLNDFGLKWGVAKELTDLSKALQVISEMASVAEIQIEDACLDIFLRDVVYKGTYTPEEFMYEAHRQILEDESTTKRKVRREYIYFTFNDKEKLYRDEIKTTVTTLIKELVEIEEKIKPNYLKLINSKKWRVDETRRKLQVLSLLDKRPTTVSFVDENVHYLSSDRWSEWRRNYINTRTTSQR</sequence>
<proteinExistence type="predicted"/>
<keyword evidence="2" id="KW-1185">Reference proteome</keyword>
<organism evidence="1 2">
    <name type="scientific">Nelumbo nucifera</name>
    <name type="common">Sacred lotus</name>
    <dbReference type="NCBI Taxonomy" id="4432"/>
    <lineage>
        <taxon>Eukaryota</taxon>
        <taxon>Viridiplantae</taxon>
        <taxon>Streptophyta</taxon>
        <taxon>Embryophyta</taxon>
        <taxon>Tracheophyta</taxon>
        <taxon>Spermatophyta</taxon>
        <taxon>Magnoliopsida</taxon>
        <taxon>Proteales</taxon>
        <taxon>Nelumbonaceae</taxon>
        <taxon>Nelumbo</taxon>
    </lineage>
</organism>
<evidence type="ECO:0000313" key="2">
    <source>
        <dbReference type="Proteomes" id="UP000607653"/>
    </source>
</evidence>